<dbReference type="InterPro" id="IPR048997">
    <property type="entry name" value="Stonustoxin-like_helical"/>
</dbReference>
<dbReference type="Pfam" id="PF04548">
    <property type="entry name" value="AIG1"/>
    <property type="match status" value="1"/>
</dbReference>
<organism evidence="4 5">
    <name type="scientific">Polypterus senegalus</name>
    <name type="common">Senegal bichir</name>
    <dbReference type="NCBI Taxonomy" id="55291"/>
    <lineage>
        <taxon>Eukaryota</taxon>
        <taxon>Metazoa</taxon>
        <taxon>Chordata</taxon>
        <taxon>Craniata</taxon>
        <taxon>Vertebrata</taxon>
        <taxon>Euteleostomi</taxon>
        <taxon>Actinopterygii</taxon>
        <taxon>Polypteriformes</taxon>
        <taxon>Polypteridae</taxon>
        <taxon>Polypterus</taxon>
    </lineage>
</organism>
<dbReference type="InterPro" id="IPR040581">
    <property type="entry name" value="Thioredoxin_11"/>
</dbReference>
<dbReference type="SUPFAM" id="SSF52540">
    <property type="entry name" value="P-loop containing nucleoside triphosphate hydrolases"/>
    <property type="match status" value="1"/>
</dbReference>
<feature type="domain" description="Fibronectin type-III" evidence="3">
    <location>
        <begin position="556"/>
        <end position="642"/>
    </location>
</feature>
<dbReference type="EMBL" id="JAAWVN010002305">
    <property type="protein sequence ID" value="MBN3289370.1"/>
    <property type="molecule type" value="Genomic_DNA"/>
</dbReference>
<feature type="non-terminal residue" evidence="4">
    <location>
        <position position="1"/>
    </location>
</feature>
<dbReference type="PANTHER" id="PTHR31594">
    <property type="entry name" value="AIG1-TYPE G DOMAIN-CONTAINING PROTEIN"/>
    <property type="match status" value="1"/>
</dbReference>
<dbReference type="Proteomes" id="UP001166052">
    <property type="component" value="Unassembled WGS sequence"/>
</dbReference>
<dbReference type="PANTHER" id="PTHR31594:SF16">
    <property type="entry name" value="SI:CH211-281L24.3"/>
    <property type="match status" value="1"/>
</dbReference>
<dbReference type="InterPro" id="IPR027417">
    <property type="entry name" value="P-loop_NTPase"/>
</dbReference>
<gene>
    <name evidence="4" type="primary">Stxa_26</name>
    <name evidence="4" type="ORF">GTO92_0006619</name>
</gene>
<dbReference type="InterPro" id="IPR013783">
    <property type="entry name" value="Ig-like_fold"/>
</dbReference>
<dbReference type="SUPFAM" id="SSF49265">
    <property type="entry name" value="Fibronectin type III"/>
    <property type="match status" value="1"/>
</dbReference>
<dbReference type="InterPro" id="IPR003961">
    <property type="entry name" value="FN3_dom"/>
</dbReference>
<name>A0ABS2YRI1_POLSE</name>
<dbReference type="PROSITE" id="PS50853">
    <property type="entry name" value="FN3"/>
    <property type="match status" value="1"/>
</dbReference>
<dbReference type="InterPro" id="IPR036116">
    <property type="entry name" value="FN3_sf"/>
</dbReference>
<proteinExistence type="inferred from homology"/>
<dbReference type="Pfam" id="PF18078">
    <property type="entry name" value="Thioredoxin_11"/>
    <property type="match status" value="2"/>
</dbReference>
<sequence length="1097" mass="124920">MLDMAPVERNFDVGQLYDCHKDVVMQDGTLWDMDTLKNNLNVTKQTTTVFNVLTSDSLDEKASALNVNLPLKASILAGLVEPQGAAEYLNSNKISNQQSRVTLHYSTTSRLEQLNMNTLRTKKVSNSKVFKAKTATHVVAGVLYGIQAFFSLDHICTQNEKKLDFEKKAKHLLSGIVTAIKDGKGDLKLIKGEEHGIANLFRCIFHGDFLFNINPDLTDVFQICSSVPQQLEENPQLAVPVLVWLYPLKQLNSQAASVVQDISEDQVSQCQAVIEELNEYVIKCNDMMKGVISMFPEATYGIEEFKAILLEYKQFFQRDLAHILPAIRSGSAVKQKLVEILKKKEHSPFSKKFLTSWIEHKEKDIAMITSYINFLKDTQVVSRNELNQLIHNPDIEHIVCFHFSSLLEEEPDLFHLQNHLQSLHDTEEDIQTQNLSSSSYIMTIMWQLWLYILHFFYKPSQHTIDLVPSSLDRNEMEIVNQDSDLVQSVAQKYDYENISKNMRTCAIQFIKFSKDNANSLKTKFIITSVPDNACPGSFICLYSFGELDCDFQIPSKPLPPAEKCVSSDSITVKLENPTQNTQLEYKKREDDEWTVKNIHDDHEELILSGLLPESVYQLRYKTVCWSDVGVASDVTEIKTHCKTSACLPEQQIEETFINKPPDIEERLAFKLKSKDTLLKEGSPNIYRLKLRSEYINKYREIVKCTFGEKISYRSKRTIMLLGATRSGKSTLINGMINYILGVQWDDDLRFKLIYEETCKSQAESQTSKITAYEMNHQDGFQVNYSLTIIDTPGFGDTMGIKRDQEITAQIAECFLSPQGIQQVDAVCFVVQASQARLTHAQKYIFDSILSIFGKDIANNIFMLITFADGQRPPVLDAITASNIPCNTDDKGNPVYFKFNNSALFANNKESTCSDMIFDKMFWEMGTQSMKRFFDSLEQMNTKSLTLTMEVLEERKRLETAVEGLLPQIREGLTKLEEIRKTEEALKQHMDQIESNKNFEYEVEVTETVRESIAGTGKFITNCQKCNYTCHYPCAFSNDEHKIHCASMTNGVCTVCPGKCVWSVHFNQQYRFIYKTAGFVLASVYGAFTPTNSTGLSI</sequence>
<comment type="similarity">
    <text evidence="1">Belongs to the TRAFAC class TrmE-Era-EngA-EngB-Septin-like GTPase superfamily. AIG1/Toc34/Toc159-like paraseptin GTPase family. IAN subfamily.</text>
</comment>
<accession>A0ABS2YRI1</accession>
<dbReference type="CDD" id="cd00063">
    <property type="entry name" value="FN3"/>
    <property type="match status" value="1"/>
</dbReference>
<protein>
    <submittedName>
        <fullName evidence="4">STXA protein</fullName>
    </submittedName>
</protein>
<evidence type="ECO:0000313" key="5">
    <source>
        <dbReference type="Proteomes" id="UP001166052"/>
    </source>
</evidence>
<reference evidence="4" key="1">
    <citation type="journal article" date="2021" name="Cell">
        <title>Tracing the genetic footprints of vertebrate landing in non-teleost ray-finned fishes.</title>
        <authorList>
            <person name="Bi X."/>
            <person name="Wang K."/>
            <person name="Yang L."/>
            <person name="Pan H."/>
            <person name="Jiang H."/>
            <person name="Wei Q."/>
            <person name="Fang M."/>
            <person name="Yu H."/>
            <person name="Zhu C."/>
            <person name="Cai Y."/>
            <person name="He Y."/>
            <person name="Gan X."/>
            <person name="Zeng H."/>
            <person name="Yu D."/>
            <person name="Zhu Y."/>
            <person name="Jiang H."/>
            <person name="Qiu Q."/>
            <person name="Yang H."/>
            <person name="Zhang Y.E."/>
            <person name="Wang W."/>
            <person name="Zhu M."/>
            <person name="He S."/>
            <person name="Zhang G."/>
        </authorList>
    </citation>
    <scope>NUCLEOTIDE SEQUENCE</scope>
    <source>
        <strain evidence="4">Bchr_001</strain>
    </source>
</reference>
<dbReference type="InterPro" id="IPR052090">
    <property type="entry name" value="Cytolytic_pore-forming_toxin"/>
</dbReference>
<comment type="caution">
    <text evidence="4">The sequence shown here is derived from an EMBL/GenBank/DDBJ whole genome shotgun (WGS) entry which is preliminary data.</text>
</comment>
<dbReference type="Gene3D" id="3.40.50.300">
    <property type="entry name" value="P-loop containing nucleotide triphosphate hydrolases"/>
    <property type="match status" value="1"/>
</dbReference>
<dbReference type="InterPro" id="IPR006703">
    <property type="entry name" value="G_AIG1"/>
</dbReference>
<evidence type="ECO:0000259" key="3">
    <source>
        <dbReference type="PROSITE" id="PS50853"/>
    </source>
</evidence>
<dbReference type="InterPro" id="IPR056072">
    <property type="entry name" value="SNTX_MACPF/CDC-like_dom"/>
</dbReference>
<dbReference type="Gene3D" id="2.60.40.10">
    <property type="entry name" value="Immunoglobulins"/>
    <property type="match status" value="1"/>
</dbReference>
<dbReference type="Pfam" id="PF24674">
    <property type="entry name" value="MACPF_SNTX"/>
    <property type="match status" value="1"/>
</dbReference>
<keyword evidence="2" id="KW-0547">Nucleotide-binding</keyword>
<feature type="non-terminal residue" evidence="4">
    <location>
        <position position="1097"/>
    </location>
</feature>
<evidence type="ECO:0000313" key="4">
    <source>
        <dbReference type="EMBL" id="MBN3289370.1"/>
    </source>
</evidence>
<evidence type="ECO:0000256" key="2">
    <source>
        <dbReference type="ARBA" id="ARBA00022741"/>
    </source>
</evidence>
<dbReference type="Pfam" id="PF21109">
    <property type="entry name" value="Stonustoxin_helical"/>
    <property type="match status" value="1"/>
</dbReference>
<keyword evidence="5" id="KW-1185">Reference proteome</keyword>
<evidence type="ECO:0000256" key="1">
    <source>
        <dbReference type="ARBA" id="ARBA00008535"/>
    </source>
</evidence>